<dbReference type="EMBL" id="CP017151">
    <property type="protein sequence ID" value="AOR75256.1"/>
    <property type="molecule type" value="Genomic_DNA"/>
</dbReference>
<proteinExistence type="predicted"/>
<dbReference type="AlphaFoldDB" id="A0A1D7ZZH6"/>
<accession>A0A1D7ZZH6</accession>
<gene>
    <name evidence="1" type="ORF">LACFE_CDS1813</name>
</gene>
<dbReference type="PATRIC" id="fig|1613.112.peg.1898"/>
<name>A0A1D7ZZH6_LIMFE</name>
<sequence length="41" mass="4382">MVRSKVLMVGILVKLLQPTGKYPTVANSEGERGVAKLNQGV</sequence>
<organism evidence="1 2">
    <name type="scientific">Limosilactobacillus fermentum</name>
    <name type="common">Lactobacillus fermentum</name>
    <dbReference type="NCBI Taxonomy" id="1613"/>
    <lineage>
        <taxon>Bacteria</taxon>
        <taxon>Bacillati</taxon>
        <taxon>Bacillota</taxon>
        <taxon>Bacilli</taxon>
        <taxon>Lactobacillales</taxon>
        <taxon>Lactobacillaceae</taxon>
        <taxon>Limosilactobacillus</taxon>
    </lineage>
</organism>
<reference evidence="1 2" key="1">
    <citation type="submission" date="2016-09" db="EMBL/GenBank/DDBJ databases">
        <title>Genome Sequence of the Lactobacillus fermentum strain NCC2970 (CNCM I-5068).</title>
        <authorList>
            <person name="Barretto C."/>
            <person name="Ngom-Bru C."/>
            <person name="Genevaz A."/>
            <person name="Fournier C."/>
            <person name="Moine D."/>
            <person name="Kassam M."/>
            <person name="Iltis A."/>
            <person name="Sagory-Zalkind P."/>
            <person name="Faucherand G."/>
            <person name="Descombes P."/>
            <person name="Duboux S."/>
        </authorList>
    </citation>
    <scope>NUCLEOTIDE SEQUENCE [LARGE SCALE GENOMIC DNA]</scope>
    <source>
        <strain evidence="1 2">NCC2970</strain>
    </source>
</reference>
<dbReference type="Proteomes" id="UP000094714">
    <property type="component" value="Chromosome"/>
</dbReference>
<evidence type="ECO:0000313" key="1">
    <source>
        <dbReference type="EMBL" id="AOR75256.1"/>
    </source>
</evidence>
<protein>
    <submittedName>
        <fullName evidence="1">Uncharacterized protein</fullName>
    </submittedName>
</protein>
<evidence type="ECO:0000313" key="2">
    <source>
        <dbReference type="Proteomes" id="UP000094714"/>
    </source>
</evidence>